<dbReference type="RefSeq" id="WP_124738758.1">
    <property type="nucleotide sequence ID" value="NZ_CP034086.1"/>
</dbReference>
<gene>
    <name evidence="1" type="ORF">EHO51_09960</name>
</gene>
<evidence type="ECO:0008006" key="3">
    <source>
        <dbReference type="Google" id="ProtNLM"/>
    </source>
</evidence>
<dbReference type="PANTHER" id="PTHR41368:SF1">
    <property type="entry name" value="PROTEIN YGHO"/>
    <property type="match status" value="1"/>
</dbReference>
<dbReference type="EMBL" id="CP034086">
    <property type="protein sequence ID" value="AZG77029.1"/>
    <property type="molecule type" value="Genomic_DNA"/>
</dbReference>
<dbReference type="AlphaFoldDB" id="A0A3G8M4Y5"/>
<evidence type="ECO:0000313" key="1">
    <source>
        <dbReference type="EMBL" id="AZG77029.1"/>
    </source>
</evidence>
<dbReference type="KEGG" id="mros:EHO51_09960"/>
<name>A0A3G8M4Y5_9HYPH</name>
<reference evidence="1 2" key="1">
    <citation type="submission" date="2018-11" db="EMBL/GenBank/DDBJ databases">
        <title>Genome squencing of methanotrophic bacteria isolated from alkaline groundwater in Korea.</title>
        <authorList>
            <person name="Nguyen L.N."/>
        </authorList>
    </citation>
    <scope>NUCLEOTIDE SEQUENCE [LARGE SCALE GENOMIC DNA]</scope>
    <source>
        <strain evidence="1 2">GW6</strain>
    </source>
</reference>
<evidence type="ECO:0000313" key="2">
    <source>
        <dbReference type="Proteomes" id="UP000273982"/>
    </source>
</evidence>
<dbReference type="PANTHER" id="PTHR41368">
    <property type="entry name" value="PROTEIN YGHO"/>
    <property type="match status" value="1"/>
</dbReference>
<organism evidence="1 2">
    <name type="scientific">Methylocystis rosea</name>
    <dbReference type="NCBI Taxonomy" id="173366"/>
    <lineage>
        <taxon>Bacteria</taxon>
        <taxon>Pseudomonadati</taxon>
        <taxon>Pseudomonadota</taxon>
        <taxon>Alphaproteobacteria</taxon>
        <taxon>Hyphomicrobiales</taxon>
        <taxon>Methylocystaceae</taxon>
        <taxon>Methylocystis</taxon>
    </lineage>
</organism>
<accession>A0A3G8M4Y5</accession>
<dbReference type="InterPro" id="IPR039968">
    <property type="entry name" value="BcerS-like"/>
</dbReference>
<proteinExistence type="predicted"/>
<dbReference type="InterPro" id="IPR016181">
    <property type="entry name" value="Acyl_CoA_acyltransferase"/>
</dbReference>
<dbReference type="Proteomes" id="UP000273982">
    <property type="component" value="Chromosome"/>
</dbReference>
<dbReference type="Gene3D" id="3.40.630.30">
    <property type="match status" value="1"/>
</dbReference>
<dbReference type="SUPFAM" id="SSF55729">
    <property type="entry name" value="Acyl-CoA N-acyltransferases (Nat)"/>
    <property type="match status" value="1"/>
</dbReference>
<sequence length="404" mass="45590">MARIEILPVDGPLRFATFCRLPRLLYAGAEGFAPPLDLERWSVFAHKLNPHYKLVEEQKFLARRDGQWVGRVMAQIYKPGVTPVGASNAQFGALDAIDDVEVVRALTLAAEDWLRAKGAARINGPFSPSVNKECGLLVDGFDATPMFFMPWHPPYLSRHLEALGYEKAQDLLSYRFDISSDESDKPARISTRREWRDRLKLRPLNMKALKQGETALMAELFNDGWSGNWGFVPFTKEEFDSDADALQYLVPADFGIVVELDGVPQSFAIALPNLNEILADLDGRLFPFGWARAFQRFRSHQFKSARLLLLGTRKTLQRSATGGAIFLSLVEEMRRRHAKIRVPHLEAGWVLESNADMRRPIEMFGGKVDKIHRIYEKRLTVGGGDEAMRMRDGVTATQLQDATS</sequence>
<protein>
    <recommendedName>
        <fullName evidence="3">N-acetyltransferase</fullName>
    </recommendedName>
</protein>